<dbReference type="Gene3D" id="3.90.320.10">
    <property type="match status" value="1"/>
</dbReference>
<gene>
    <name evidence="1" type="ORF">ACT18_00655</name>
</gene>
<reference evidence="1 2" key="1">
    <citation type="submission" date="2015-06" db="EMBL/GenBank/DDBJ databases">
        <title>Genome sequence of Mycobacterium kumamotonense strain Roo.</title>
        <authorList>
            <person name="Greninger A.L."/>
            <person name="Cunningham G."/>
            <person name="Miller S."/>
        </authorList>
    </citation>
    <scope>NUCLEOTIDE SEQUENCE [LARGE SCALE GENOMIC DNA]</scope>
    <source>
        <strain evidence="1 2">Roo</strain>
    </source>
</reference>
<evidence type="ECO:0008006" key="3">
    <source>
        <dbReference type="Google" id="ProtNLM"/>
    </source>
</evidence>
<organism evidence="1 2">
    <name type="scientific">Mycolicibacter kumamotonensis</name>
    <dbReference type="NCBI Taxonomy" id="354243"/>
    <lineage>
        <taxon>Bacteria</taxon>
        <taxon>Bacillati</taxon>
        <taxon>Actinomycetota</taxon>
        <taxon>Actinomycetes</taxon>
        <taxon>Mycobacteriales</taxon>
        <taxon>Mycobacteriaceae</taxon>
        <taxon>Mycolicibacter</taxon>
    </lineage>
</organism>
<keyword evidence="2" id="KW-1185">Reference proteome</keyword>
<dbReference type="EMBL" id="LFOE01000001">
    <property type="protein sequence ID" value="OBY33490.1"/>
    <property type="molecule type" value="Genomic_DNA"/>
</dbReference>
<accession>A0A1B8SLC9</accession>
<dbReference type="RefSeq" id="WP_065286762.1">
    <property type="nucleotide sequence ID" value="NZ_LFOE01000001.1"/>
</dbReference>
<name>A0A1B8SLC9_9MYCO</name>
<sequence length="257" mass="29902">MPAWDNILKSLESKELILPILENQMRADRWPKSYQITIDSGEYYGKGDGYFHPSTHPLMTARQLYYLFNPKTRHLVEEEPFSIQREMTLSVGTAVHGVVQTQMEMAELLTKDDTEVEYINVEHHVRGRADAVAHHPTEGPVLLELKTRTSRKFDETTLADMPSWEAQVSLACDNLGERYDTDFTYGIVIMMESGWPYRLREIRVPRNDELLREIYAKFDQVREAVATETPPPLCCAYNSKEMRSCRMRYACWLKDKT</sequence>
<dbReference type="Proteomes" id="UP000092668">
    <property type="component" value="Unassembled WGS sequence"/>
</dbReference>
<dbReference type="InterPro" id="IPR011604">
    <property type="entry name" value="PDDEXK-like_dom_sf"/>
</dbReference>
<evidence type="ECO:0000313" key="2">
    <source>
        <dbReference type="Proteomes" id="UP000092668"/>
    </source>
</evidence>
<evidence type="ECO:0000313" key="1">
    <source>
        <dbReference type="EMBL" id="OBY33490.1"/>
    </source>
</evidence>
<proteinExistence type="predicted"/>
<protein>
    <recommendedName>
        <fullName evidence="3">Exonuclease</fullName>
    </recommendedName>
</protein>
<dbReference type="OrthoDB" id="5182082at2"/>
<dbReference type="AlphaFoldDB" id="A0A1B8SLC9"/>
<comment type="caution">
    <text evidence="1">The sequence shown here is derived from an EMBL/GenBank/DDBJ whole genome shotgun (WGS) entry which is preliminary data.</text>
</comment>